<evidence type="ECO:0000256" key="3">
    <source>
        <dbReference type="ARBA" id="ARBA00022475"/>
    </source>
</evidence>
<comment type="subcellular location">
    <subcellularLocation>
        <location evidence="1">Cell membrane</location>
        <topology evidence="1">Peripheral membrane protein</topology>
    </subcellularLocation>
</comment>
<evidence type="ECO:0000313" key="11">
    <source>
        <dbReference type="EMBL" id="SFJ80275.1"/>
    </source>
</evidence>
<keyword evidence="12" id="KW-1185">Reference proteome</keyword>
<dbReference type="GO" id="GO:0016887">
    <property type="term" value="F:ATP hydrolysis activity"/>
    <property type="evidence" value="ECO:0007669"/>
    <property type="project" value="InterPro"/>
</dbReference>
<name>A0A1I3UBK1_9FLAO</name>
<dbReference type="InterPro" id="IPR003593">
    <property type="entry name" value="AAA+_ATPase"/>
</dbReference>
<dbReference type="SMART" id="SM00382">
    <property type="entry name" value="AAA"/>
    <property type="match status" value="1"/>
</dbReference>
<evidence type="ECO:0000313" key="12">
    <source>
        <dbReference type="Proteomes" id="UP000243887"/>
    </source>
</evidence>
<keyword evidence="7" id="KW-0408">Iron</keyword>
<evidence type="ECO:0000256" key="4">
    <source>
        <dbReference type="ARBA" id="ARBA00022496"/>
    </source>
</evidence>
<dbReference type="GO" id="GO:0005886">
    <property type="term" value="C:plasma membrane"/>
    <property type="evidence" value="ECO:0007669"/>
    <property type="project" value="UniProtKB-SubCell"/>
</dbReference>
<dbReference type="PROSITE" id="PS50893">
    <property type="entry name" value="ABC_TRANSPORTER_2"/>
    <property type="match status" value="1"/>
</dbReference>
<dbReference type="GO" id="GO:0005524">
    <property type="term" value="F:ATP binding"/>
    <property type="evidence" value="ECO:0007669"/>
    <property type="project" value="UniProtKB-KW"/>
</dbReference>
<keyword evidence="8" id="KW-0406">Ion transport</keyword>
<dbReference type="InterPro" id="IPR003439">
    <property type="entry name" value="ABC_transporter-like_ATP-bd"/>
</dbReference>
<keyword evidence="4" id="KW-0410">Iron transport</keyword>
<dbReference type="OrthoDB" id="9787851at2"/>
<dbReference type="RefSeq" id="WP_090680879.1">
    <property type="nucleotide sequence ID" value="NZ_FORU01000017.1"/>
</dbReference>
<dbReference type="CDD" id="cd03214">
    <property type="entry name" value="ABC_Iron-Siderophores_B12_Hemin"/>
    <property type="match status" value="1"/>
</dbReference>
<dbReference type="STRING" id="1150112.SAMN04487893_1176"/>
<evidence type="ECO:0000256" key="5">
    <source>
        <dbReference type="ARBA" id="ARBA00022741"/>
    </source>
</evidence>
<feature type="domain" description="ABC transporter" evidence="10">
    <location>
        <begin position="6"/>
        <end position="246"/>
    </location>
</feature>
<dbReference type="PANTHER" id="PTHR42771">
    <property type="entry name" value="IRON(3+)-HYDROXAMATE IMPORT ATP-BINDING PROTEIN FHUC"/>
    <property type="match status" value="1"/>
</dbReference>
<sequence>MSIPILETKDLKIGYRHKNQEKIVLENLNLQLNKGRLISLIGINGIGKSTLLRTLSGAQSVLSGTINLQQEALNTYSKEDISKEISVVFTEKISQSHLKVRELVALGRIPYTNWIGTLTPKDWDIVEEAIELTEIKKLEDQAINSLSDGQMQKVLIARAIAQDTPIIILDEPSTHLDLYHKISLFRLLKKLCIEKDKSILFSTHDMDLALQISDEIIALTHDYTIQGTTQNLIDQNIFNNFFQDEHIVFEPTERRFKITLP</sequence>
<protein>
    <submittedName>
        <fullName evidence="11">Iron complex transport system ATP-binding protein</fullName>
    </submittedName>
</protein>
<accession>A0A1I3UBK1</accession>
<evidence type="ECO:0000256" key="8">
    <source>
        <dbReference type="ARBA" id="ARBA00023065"/>
    </source>
</evidence>
<evidence type="ECO:0000256" key="6">
    <source>
        <dbReference type="ARBA" id="ARBA00022840"/>
    </source>
</evidence>
<dbReference type="EMBL" id="FORU01000017">
    <property type="protein sequence ID" value="SFJ80275.1"/>
    <property type="molecule type" value="Genomic_DNA"/>
</dbReference>
<dbReference type="InterPro" id="IPR027417">
    <property type="entry name" value="P-loop_NTPase"/>
</dbReference>
<dbReference type="AlphaFoldDB" id="A0A1I3UBK1"/>
<organism evidence="11 12">
    <name type="scientific">Myroides guanonis</name>
    <dbReference type="NCBI Taxonomy" id="1150112"/>
    <lineage>
        <taxon>Bacteria</taxon>
        <taxon>Pseudomonadati</taxon>
        <taxon>Bacteroidota</taxon>
        <taxon>Flavobacteriia</taxon>
        <taxon>Flavobacteriales</taxon>
        <taxon>Flavobacteriaceae</taxon>
        <taxon>Myroides</taxon>
    </lineage>
</organism>
<keyword evidence="5" id="KW-0547">Nucleotide-binding</keyword>
<gene>
    <name evidence="11" type="ORF">SAMN04487893_1176</name>
</gene>
<proteinExistence type="predicted"/>
<dbReference type="SUPFAM" id="SSF52540">
    <property type="entry name" value="P-loop containing nucleoside triphosphate hydrolases"/>
    <property type="match status" value="1"/>
</dbReference>
<evidence type="ECO:0000256" key="1">
    <source>
        <dbReference type="ARBA" id="ARBA00004202"/>
    </source>
</evidence>
<keyword evidence="3" id="KW-1003">Cell membrane</keyword>
<dbReference type="FunFam" id="3.40.50.300:FF:000134">
    <property type="entry name" value="Iron-enterobactin ABC transporter ATP-binding protein"/>
    <property type="match status" value="1"/>
</dbReference>
<dbReference type="GO" id="GO:0006826">
    <property type="term" value="P:iron ion transport"/>
    <property type="evidence" value="ECO:0007669"/>
    <property type="project" value="UniProtKB-KW"/>
</dbReference>
<reference evidence="12" key="1">
    <citation type="submission" date="2016-10" db="EMBL/GenBank/DDBJ databases">
        <authorList>
            <person name="Varghese N."/>
            <person name="Submissions S."/>
        </authorList>
    </citation>
    <scope>NUCLEOTIDE SEQUENCE [LARGE SCALE GENOMIC DNA]</scope>
    <source>
        <strain evidence="12">DSM 26542</strain>
    </source>
</reference>
<evidence type="ECO:0000256" key="9">
    <source>
        <dbReference type="ARBA" id="ARBA00023136"/>
    </source>
</evidence>
<evidence type="ECO:0000256" key="2">
    <source>
        <dbReference type="ARBA" id="ARBA00022448"/>
    </source>
</evidence>
<dbReference type="PANTHER" id="PTHR42771:SF2">
    <property type="entry name" value="IRON(3+)-HYDROXAMATE IMPORT ATP-BINDING PROTEIN FHUC"/>
    <property type="match status" value="1"/>
</dbReference>
<evidence type="ECO:0000259" key="10">
    <source>
        <dbReference type="PROSITE" id="PS50893"/>
    </source>
</evidence>
<dbReference type="Gene3D" id="3.40.50.300">
    <property type="entry name" value="P-loop containing nucleotide triphosphate hydrolases"/>
    <property type="match status" value="1"/>
</dbReference>
<dbReference type="InterPro" id="IPR051535">
    <property type="entry name" value="Siderophore_ABC-ATPase"/>
</dbReference>
<dbReference type="Pfam" id="PF00005">
    <property type="entry name" value="ABC_tran"/>
    <property type="match status" value="1"/>
</dbReference>
<evidence type="ECO:0000256" key="7">
    <source>
        <dbReference type="ARBA" id="ARBA00023004"/>
    </source>
</evidence>
<dbReference type="Proteomes" id="UP000243887">
    <property type="component" value="Unassembled WGS sequence"/>
</dbReference>
<keyword evidence="9" id="KW-0472">Membrane</keyword>
<keyword evidence="2" id="KW-0813">Transport</keyword>
<keyword evidence="6 11" id="KW-0067">ATP-binding</keyword>